<feature type="compositionally biased region" description="Low complexity" evidence="8">
    <location>
        <begin position="210"/>
        <end position="224"/>
    </location>
</feature>
<comment type="subcellular location">
    <subcellularLocation>
        <location evidence="1 7">Cell outer membrane</location>
        <topology evidence="1 7">Multi-pass membrane protein</topology>
    </subcellularLocation>
</comment>
<keyword evidence="3 7" id="KW-1134">Transmembrane beta strand</keyword>
<dbReference type="Proteomes" id="UP000094313">
    <property type="component" value="Chromosome"/>
</dbReference>
<dbReference type="SUPFAM" id="SSF56935">
    <property type="entry name" value="Porins"/>
    <property type="match status" value="1"/>
</dbReference>
<keyword evidence="4 7" id="KW-0812">Transmembrane</keyword>
<evidence type="ECO:0000256" key="3">
    <source>
        <dbReference type="ARBA" id="ARBA00022452"/>
    </source>
</evidence>
<organism evidence="11 12">
    <name type="scientific">Pedobacter steynii</name>
    <dbReference type="NCBI Taxonomy" id="430522"/>
    <lineage>
        <taxon>Bacteria</taxon>
        <taxon>Pseudomonadati</taxon>
        <taxon>Bacteroidota</taxon>
        <taxon>Sphingobacteriia</taxon>
        <taxon>Sphingobacteriales</taxon>
        <taxon>Sphingobacteriaceae</taxon>
        <taxon>Pedobacter</taxon>
    </lineage>
</organism>
<dbReference type="Gene3D" id="2.40.170.20">
    <property type="entry name" value="TonB-dependent receptor, beta-barrel domain"/>
    <property type="match status" value="1"/>
</dbReference>
<dbReference type="SUPFAM" id="SSF49464">
    <property type="entry name" value="Carboxypeptidase regulatory domain-like"/>
    <property type="match status" value="1"/>
</dbReference>
<dbReference type="KEGG" id="psty:BFS30_16895"/>
<evidence type="ECO:0000256" key="8">
    <source>
        <dbReference type="SAM" id="MobiDB-lite"/>
    </source>
</evidence>
<reference evidence="11 12" key="1">
    <citation type="submission" date="2016-08" db="EMBL/GenBank/DDBJ databases">
        <authorList>
            <person name="Seilhamer J.J."/>
        </authorList>
    </citation>
    <scope>NUCLEOTIDE SEQUENCE [LARGE SCALE GENOMIC DNA]</scope>
    <source>
        <strain evidence="11 12">DX4</strain>
    </source>
</reference>
<dbReference type="InterPro" id="IPR036942">
    <property type="entry name" value="Beta-barrel_TonB_sf"/>
</dbReference>
<sequence length="1022" mass="109690">MTSNFLLRNSGVVFKNRPGLQTLQKAVLSLFILLLSCVTAYAQSVVTGTVTDKDKETLIGVTVSVEGKSIRTLTDANGRYSINVPADGKRLSFSYVGMQTITLDIDGKKVLNASLSSANELSEVTVVGYGSVKKSDLTGAVATLSSKDFNKGPLIAPDQLLQGKVAGVQMMNNSGQPGGATTVRIRGNAAVTGTGQPLYVVDGVALTSNSARPSASPSSVGGVRTDPGGGLGSAPGGNPLNFINPSDIATMEILKDASATAIYGSRAAYGVVLITTKRGASGAMKLDVNASTGVSNIMNQLEVLDGDQYRSALNKYGLTAGDYGSNVDAMKAITRTAYNQNYSIGLSGGNDANTYRASFGYQDQQGIIRKSDLKKYTASFNGNFKFLDSKKLGMDVSMISSQYNENIAPITNDAGFTGSLVSQALSWNPTRPLRNPDGSLFIENGRIINPLAMSEGYSDKSKVSSILGSISPYYKITPWLEYRMLVSLNYSTGVRRTSTRSFLNIDGVQAKPAENFLGGYASYSNSELLTQQFTNTLTFNKEIASRLNLNAVVGYEYTNYINKGSNMNASGFGDIPVDYTDALQATPPNNRRMSSFNDPTTELQSYFARAIFNYAGKYLLTATIRADGSTRFGSDNKYGYFPSFSAAWNIKNEDFLADATWLDQLKIRAGYGLTGNQEFPSGSSQKRFAFGYNSGGQTLTGVNNENKKLKWQADEQINIGADFGFFKSRLTGSVDFFKKTTTDLLFPQIPFYPSAAGASVTWVNLPGKIINKGVELTLNGSIIDHTDLSWSLGGNVTFLDNTVKGISGIINTGTLNGQGMSDVTLEVIQSGLPLFGMVTRRFEGLDAGGFSKYTDDGYTLYYVGNPNPSVILGLSTDFRYKKLSLGLNFNGSFGQDIYNNTANSVLPITNLGTRNIAAPLLNSAIQESLANPISASSRYIEKGNYLKLANATLNYNVGNLGKTIKGLNVFVNGQNLFVITKFTGFDPEVNVDKSSNGVPSAGIEYVPYPTARTFNFGVNFSL</sequence>
<evidence type="ECO:0000256" key="1">
    <source>
        <dbReference type="ARBA" id="ARBA00004571"/>
    </source>
</evidence>
<feature type="signal peptide" evidence="9">
    <location>
        <begin position="1"/>
        <end position="42"/>
    </location>
</feature>
<dbReference type="Gene3D" id="2.170.130.10">
    <property type="entry name" value="TonB-dependent receptor, plug domain"/>
    <property type="match status" value="1"/>
</dbReference>
<dbReference type="OrthoDB" id="9768177at2"/>
<feature type="chain" id="PRO_5009098715" evidence="9">
    <location>
        <begin position="43"/>
        <end position="1022"/>
    </location>
</feature>
<dbReference type="AlphaFoldDB" id="A0A1D7QJ57"/>
<keyword evidence="2 7" id="KW-0813">Transport</keyword>
<dbReference type="EMBL" id="CP017141">
    <property type="protein sequence ID" value="AOM78704.1"/>
    <property type="molecule type" value="Genomic_DNA"/>
</dbReference>
<comment type="similarity">
    <text evidence="7">Belongs to the TonB-dependent receptor family.</text>
</comment>
<dbReference type="Pfam" id="PF07715">
    <property type="entry name" value="Plug"/>
    <property type="match status" value="1"/>
</dbReference>
<evidence type="ECO:0000256" key="9">
    <source>
        <dbReference type="SAM" id="SignalP"/>
    </source>
</evidence>
<dbReference type="NCBIfam" id="TIGR04057">
    <property type="entry name" value="SusC_RagA_signa"/>
    <property type="match status" value="1"/>
</dbReference>
<evidence type="ECO:0000259" key="10">
    <source>
        <dbReference type="Pfam" id="PF07715"/>
    </source>
</evidence>
<dbReference type="InterPro" id="IPR023996">
    <property type="entry name" value="TonB-dep_OMP_SusC/RagA"/>
</dbReference>
<keyword evidence="5 7" id="KW-0472">Membrane</keyword>
<evidence type="ECO:0000256" key="7">
    <source>
        <dbReference type="PROSITE-ProRule" id="PRU01360"/>
    </source>
</evidence>
<dbReference type="GO" id="GO:0009279">
    <property type="term" value="C:cell outer membrane"/>
    <property type="evidence" value="ECO:0007669"/>
    <property type="project" value="UniProtKB-SubCell"/>
</dbReference>
<proteinExistence type="inferred from homology"/>
<evidence type="ECO:0000256" key="2">
    <source>
        <dbReference type="ARBA" id="ARBA00022448"/>
    </source>
</evidence>
<dbReference type="RefSeq" id="WP_069380368.1">
    <property type="nucleotide sequence ID" value="NZ_CP017141.1"/>
</dbReference>
<name>A0A1D7QJ57_9SPHI</name>
<evidence type="ECO:0000256" key="5">
    <source>
        <dbReference type="ARBA" id="ARBA00023136"/>
    </source>
</evidence>
<accession>A0A1D7QJ57</accession>
<dbReference type="InterPro" id="IPR023997">
    <property type="entry name" value="TonB-dep_OMP_SusC/RagA_CS"/>
</dbReference>
<keyword evidence="6 7" id="KW-0998">Cell outer membrane</keyword>
<feature type="domain" description="TonB-dependent receptor plug" evidence="10">
    <location>
        <begin position="134"/>
        <end position="271"/>
    </location>
</feature>
<evidence type="ECO:0000256" key="4">
    <source>
        <dbReference type="ARBA" id="ARBA00022692"/>
    </source>
</evidence>
<evidence type="ECO:0000313" key="12">
    <source>
        <dbReference type="Proteomes" id="UP000094313"/>
    </source>
</evidence>
<protein>
    <submittedName>
        <fullName evidence="11">SusC/RagA family TonB-linked outer membrane protein</fullName>
    </submittedName>
</protein>
<dbReference type="InterPro" id="IPR012910">
    <property type="entry name" value="Plug_dom"/>
</dbReference>
<feature type="region of interest" description="Disordered" evidence="8">
    <location>
        <begin position="210"/>
        <end position="238"/>
    </location>
</feature>
<dbReference type="NCBIfam" id="TIGR04056">
    <property type="entry name" value="OMP_RagA_SusC"/>
    <property type="match status" value="1"/>
</dbReference>
<keyword evidence="12" id="KW-1185">Reference proteome</keyword>
<dbReference type="PROSITE" id="PS52016">
    <property type="entry name" value="TONB_DEPENDENT_REC_3"/>
    <property type="match status" value="1"/>
</dbReference>
<keyword evidence="9" id="KW-0732">Signal</keyword>
<evidence type="ECO:0000256" key="6">
    <source>
        <dbReference type="ARBA" id="ARBA00023237"/>
    </source>
</evidence>
<dbReference type="InterPro" id="IPR039426">
    <property type="entry name" value="TonB-dep_rcpt-like"/>
</dbReference>
<evidence type="ECO:0000313" key="11">
    <source>
        <dbReference type="EMBL" id="AOM78704.1"/>
    </source>
</evidence>
<dbReference type="InterPro" id="IPR008969">
    <property type="entry name" value="CarboxyPept-like_regulatory"/>
</dbReference>
<gene>
    <name evidence="11" type="ORF">BFS30_16895</name>
</gene>
<dbReference type="InterPro" id="IPR037066">
    <property type="entry name" value="Plug_dom_sf"/>
</dbReference>
<dbReference type="Gene3D" id="2.60.40.1120">
    <property type="entry name" value="Carboxypeptidase-like, regulatory domain"/>
    <property type="match status" value="1"/>
</dbReference>
<dbReference type="Pfam" id="PF13715">
    <property type="entry name" value="CarbopepD_reg_2"/>
    <property type="match status" value="1"/>
</dbReference>